<keyword evidence="3" id="KW-0804">Transcription</keyword>
<evidence type="ECO:0000256" key="5">
    <source>
        <dbReference type="SAM" id="MobiDB-lite"/>
    </source>
</evidence>
<gene>
    <name evidence="7" type="ORF">GCM10023205_17990</name>
</gene>
<dbReference type="EMBL" id="BAABHS010000005">
    <property type="protein sequence ID" value="GAA4956282.1"/>
    <property type="molecule type" value="Genomic_DNA"/>
</dbReference>
<feature type="domain" description="HTH tetR-type" evidence="6">
    <location>
        <begin position="20"/>
        <end position="80"/>
    </location>
</feature>
<dbReference type="PROSITE" id="PS50977">
    <property type="entry name" value="HTH_TETR_2"/>
    <property type="match status" value="1"/>
</dbReference>
<keyword evidence="8" id="KW-1185">Reference proteome</keyword>
<dbReference type="Pfam" id="PF16859">
    <property type="entry name" value="TetR_C_11"/>
    <property type="match status" value="1"/>
</dbReference>
<reference evidence="8" key="1">
    <citation type="journal article" date="2019" name="Int. J. Syst. Evol. Microbiol.">
        <title>The Global Catalogue of Microorganisms (GCM) 10K type strain sequencing project: providing services to taxonomists for standard genome sequencing and annotation.</title>
        <authorList>
            <consortium name="The Broad Institute Genomics Platform"/>
            <consortium name="The Broad Institute Genome Sequencing Center for Infectious Disease"/>
            <person name="Wu L."/>
            <person name="Ma J."/>
        </authorList>
    </citation>
    <scope>NUCLEOTIDE SEQUENCE [LARGE SCALE GENOMIC DNA]</scope>
    <source>
        <strain evidence="8">JCM 17986</strain>
    </source>
</reference>
<dbReference type="InterPro" id="IPR001647">
    <property type="entry name" value="HTH_TetR"/>
</dbReference>
<dbReference type="SUPFAM" id="SSF46689">
    <property type="entry name" value="Homeodomain-like"/>
    <property type="match status" value="1"/>
</dbReference>
<name>A0ABP9GYJ3_9ACTN</name>
<dbReference type="InterPro" id="IPR050109">
    <property type="entry name" value="HTH-type_TetR-like_transc_reg"/>
</dbReference>
<feature type="DNA-binding region" description="H-T-H motif" evidence="4">
    <location>
        <begin position="43"/>
        <end position="62"/>
    </location>
</feature>
<keyword evidence="1" id="KW-0805">Transcription regulation</keyword>
<evidence type="ECO:0000313" key="8">
    <source>
        <dbReference type="Proteomes" id="UP001500466"/>
    </source>
</evidence>
<organism evidence="7 8">
    <name type="scientific">Yinghuangia aomiensis</name>
    <dbReference type="NCBI Taxonomy" id="676205"/>
    <lineage>
        <taxon>Bacteria</taxon>
        <taxon>Bacillati</taxon>
        <taxon>Actinomycetota</taxon>
        <taxon>Actinomycetes</taxon>
        <taxon>Kitasatosporales</taxon>
        <taxon>Streptomycetaceae</taxon>
        <taxon>Yinghuangia</taxon>
    </lineage>
</organism>
<evidence type="ECO:0000259" key="6">
    <source>
        <dbReference type="PROSITE" id="PS50977"/>
    </source>
</evidence>
<evidence type="ECO:0000313" key="7">
    <source>
        <dbReference type="EMBL" id="GAA4956282.1"/>
    </source>
</evidence>
<dbReference type="InterPro" id="IPR011075">
    <property type="entry name" value="TetR_C"/>
</dbReference>
<sequence>MTQEHSTARGPRPAGRPRDLERHRAVLTSTRAILVADGYPGVTFAEVARSAGVTRQLVYRWWPTKAALVSEAMFAAEATTWPSTFPGPLDHDVRTWVDAMVTHAARPDVRAGVRGLLAEIGTSDTLPGLSKHLITPIRHSLDALLTAAQARGEAHPDIDPVLTTETVTGAITMHLLLDRAEPAVITSHLTQLLTWAFAGTGGS</sequence>
<dbReference type="InterPro" id="IPR036271">
    <property type="entry name" value="Tet_transcr_reg_TetR-rel_C_sf"/>
</dbReference>
<evidence type="ECO:0000256" key="3">
    <source>
        <dbReference type="ARBA" id="ARBA00023163"/>
    </source>
</evidence>
<proteinExistence type="predicted"/>
<evidence type="ECO:0000256" key="4">
    <source>
        <dbReference type="PROSITE-ProRule" id="PRU00335"/>
    </source>
</evidence>
<dbReference type="RefSeq" id="WP_345674804.1">
    <property type="nucleotide sequence ID" value="NZ_BAABHS010000005.1"/>
</dbReference>
<accession>A0ABP9GYJ3</accession>
<dbReference type="InterPro" id="IPR009057">
    <property type="entry name" value="Homeodomain-like_sf"/>
</dbReference>
<dbReference type="PANTHER" id="PTHR30055">
    <property type="entry name" value="HTH-TYPE TRANSCRIPTIONAL REGULATOR RUTR"/>
    <property type="match status" value="1"/>
</dbReference>
<comment type="caution">
    <text evidence="7">The sequence shown here is derived from an EMBL/GenBank/DDBJ whole genome shotgun (WGS) entry which is preliminary data.</text>
</comment>
<dbReference type="Gene3D" id="1.10.357.10">
    <property type="entry name" value="Tetracycline Repressor, domain 2"/>
    <property type="match status" value="1"/>
</dbReference>
<keyword evidence="2 4" id="KW-0238">DNA-binding</keyword>
<dbReference type="Gene3D" id="1.10.10.60">
    <property type="entry name" value="Homeodomain-like"/>
    <property type="match status" value="1"/>
</dbReference>
<dbReference type="Pfam" id="PF00440">
    <property type="entry name" value="TetR_N"/>
    <property type="match status" value="1"/>
</dbReference>
<dbReference type="PANTHER" id="PTHR30055:SF148">
    <property type="entry name" value="TETR-FAMILY TRANSCRIPTIONAL REGULATOR"/>
    <property type="match status" value="1"/>
</dbReference>
<evidence type="ECO:0000256" key="2">
    <source>
        <dbReference type="ARBA" id="ARBA00023125"/>
    </source>
</evidence>
<feature type="region of interest" description="Disordered" evidence="5">
    <location>
        <begin position="1"/>
        <end position="20"/>
    </location>
</feature>
<evidence type="ECO:0000256" key="1">
    <source>
        <dbReference type="ARBA" id="ARBA00023015"/>
    </source>
</evidence>
<protein>
    <submittedName>
        <fullName evidence="7">TetR/AcrR family transcriptional regulator</fullName>
    </submittedName>
</protein>
<dbReference type="SUPFAM" id="SSF48498">
    <property type="entry name" value="Tetracyclin repressor-like, C-terminal domain"/>
    <property type="match status" value="1"/>
</dbReference>
<dbReference type="Proteomes" id="UP001500466">
    <property type="component" value="Unassembled WGS sequence"/>
</dbReference>